<dbReference type="AlphaFoldDB" id="A0A4R4WFM7"/>
<keyword evidence="1" id="KW-0732">Signal</keyword>
<keyword evidence="3" id="KW-1185">Reference proteome</keyword>
<gene>
    <name evidence="2" type="ORF">E1294_35820</name>
</gene>
<organism evidence="2 3">
    <name type="scientific">Nonomuraea diastatica</name>
    <dbReference type="NCBI Taxonomy" id="1848329"/>
    <lineage>
        <taxon>Bacteria</taxon>
        <taxon>Bacillati</taxon>
        <taxon>Actinomycetota</taxon>
        <taxon>Actinomycetes</taxon>
        <taxon>Streptosporangiales</taxon>
        <taxon>Streptosporangiaceae</taxon>
        <taxon>Nonomuraea</taxon>
    </lineage>
</organism>
<proteinExistence type="predicted"/>
<dbReference type="Proteomes" id="UP000294543">
    <property type="component" value="Unassembled WGS sequence"/>
</dbReference>
<feature type="signal peptide" evidence="1">
    <location>
        <begin position="1"/>
        <end position="25"/>
    </location>
</feature>
<reference evidence="2 3" key="1">
    <citation type="submission" date="2019-03" db="EMBL/GenBank/DDBJ databases">
        <title>Draft genome sequences of novel Actinobacteria.</title>
        <authorList>
            <person name="Sahin N."/>
            <person name="Ay H."/>
            <person name="Saygin H."/>
        </authorList>
    </citation>
    <scope>NUCLEOTIDE SEQUENCE [LARGE SCALE GENOMIC DNA]</scope>
    <source>
        <strain evidence="2 3">KC712</strain>
    </source>
</reference>
<evidence type="ECO:0000256" key="1">
    <source>
        <dbReference type="SAM" id="SignalP"/>
    </source>
</evidence>
<sequence length="102" mass="10680">MRKLISRTIATAAITAAAAVPVTVAAGAAAYAEAGSSRLLIECGYNDNVNGRAIWRNCDASKDYIRTTALGVSTSYQCVPAETNYDLGPTWFISSSVLIGTC</sequence>
<dbReference type="EMBL" id="SMKP01000134">
    <property type="protein sequence ID" value="TDD15004.1"/>
    <property type="molecule type" value="Genomic_DNA"/>
</dbReference>
<accession>A0A4R4WFM7</accession>
<name>A0A4R4WFM7_9ACTN</name>
<evidence type="ECO:0000313" key="2">
    <source>
        <dbReference type="EMBL" id="TDD15004.1"/>
    </source>
</evidence>
<comment type="caution">
    <text evidence="2">The sequence shown here is derived from an EMBL/GenBank/DDBJ whole genome shotgun (WGS) entry which is preliminary data.</text>
</comment>
<feature type="chain" id="PRO_5038610967" evidence="1">
    <location>
        <begin position="26"/>
        <end position="102"/>
    </location>
</feature>
<evidence type="ECO:0000313" key="3">
    <source>
        <dbReference type="Proteomes" id="UP000294543"/>
    </source>
</evidence>
<protein>
    <submittedName>
        <fullName evidence="2">Uncharacterized protein</fullName>
    </submittedName>
</protein>
<dbReference type="RefSeq" id="WP_132515416.1">
    <property type="nucleotide sequence ID" value="NZ_SMKP01000134.1"/>
</dbReference>
<dbReference type="OrthoDB" id="5195727at2"/>